<dbReference type="InterPro" id="IPR001482">
    <property type="entry name" value="T2SS/T4SS_dom"/>
</dbReference>
<evidence type="ECO:0000259" key="2">
    <source>
        <dbReference type="Pfam" id="PF00437"/>
    </source>
</evidence>
<dbReference type="AlphaFoldDB" id="A0A0W8E9B3"/>
<sequence length="444" mass="50271">MFNKTKQPPEILPETEKSLGLEQASDLIHRLVIDQSDNEETLILFQEASAGNPECIARVKQYMCEILNHHRVIVENMNSAEVAEEIYRTLWGFGKIQELYYNKEIDEIRVNPNGRVFISKRGKNLPTTIKMTKEEIKNLIERLIPYTDRGSSLNESSPKLELVRPDGMRVTALCSPIVNGYGLAIRKHGNIILSAESLKELKTMDDTIWNLLRLLIKGRRNILISGGVNTGKSTLLKLLLGEYASNLSIRILDLDNELHASKIYPDRDIWELEAHPEIDVDMNSLFMSILRLTPDVIVVGEFRGVGEAREAIRACTRGHTGLATAHFSEPEEAIQGTAMMMLEEGISLDINNAQLRVAQAFQFIVQMISDTSRGIKKIIGITEVIVTDDREIKYKTIAEWRPTSKDFMGTGEWVLVNPLSDKCIKSMEVYNVTEKELQEIFAKE</sequence>
<dbReference type="PANTHER" id="PTHR30486">
    <property type="entry name" value="TWITCHING MOTILITY PROTEIN PILT"/>
    <property type="match status" value="1"/>
</dbReference>
<protein>
    <submittedName>
        <fullName evidence="3">Type ii/iv secretion system atp hydrolase tada/virb11/cpaf, tada subfamily</fullName>
    </submittedName>
</protein>
<dbReference type="GO" id="GO:0016887">
    <property type="term" value="F:ATP hydrolysis activity"/>
    <property type="evidence" value="ECO:0007669"/>
    <property type="project" value="InterPro"/>
</dbReference>
<dbReference type="PANTHER" id="PTHR30486:SF6">
    <property type="entry name" value="TYPE IV PILUS RETRACTATION ATPASE PILT"/>
    <property type="match status" value="1"/>
</dbReference>
<dbReference type="SUPFAM" id="SSF52540">
    <property type="entry name" value="P-loop containing nucleoside triphosphate hydrolases"/>
    <property type="match status" value="1"/>
</dbReference>
<keyword evidence="3" id="KW-0378">Hydrolase</keyword>
<dbReference type="Gene3D" id="3.30.450.380">
    <property type="match status" value="1"/>
</dbReference>
<reference evidence="3" key="1">
    <citation type="journal article" date="2015" name="Proc. Natl. Acad. Sci. U.S.A.">
        <title>Networks of energetic and metabolic interactions define dynamics in microbial communities.</title>
        <authorList>
            <person name="Embree M."/>
            <person name="Liu J.K."/>
            <person name="Al-Bassam M.M."/>
            <person name="Zengler K."/>
        </authorList>
    </citation>
    <scope>NUCLEOTIDE SEQUENCE</scope>
</reference>
<organism evidence="3">
    <name type="scientific">hydrocarbon metagenome</name>
    <dbReference type="NCBI Taxonomy" id="938273"/>
    <lineage>
        <taxon>unclassified sequences</taxon>
        <taxon>metagenomes</taxon>
        <taxon>ecological metagenomes</taxon>
    </lineage>
</organism>
<dbReference type="InterPro" id="IPR050921">
    <property type="entry name" value="T4SS_GSP_E_ATPase"/>
</dbReference>
<accession>A0A0W8E9B3</accession>
<comment type="similarity">
    <text evidence="1">Belongs to the GSP E family.</text>
</comment>
<gene>
    <name evidence="3" type="ORF">ASZ90_017304</name>
</gene>
<dbReference type="InterPro" id="IPR027417">
    <property type="entry name" value="P-loop_NTPase"/>
</dbReference>
<evidence type="ECO:0000313" key="3">
    <source>
        <dbReference type="EMBL" id="KUG05231.1"/>
    </source>
</evidence>
<dbReference type="EMBL" id="LNQE01001822">
    <property type="protein sequence ID" value="KUG05231.1"/>
    <property type="molecule type" value="Genomic_DNA"/>
</dbReference>
<evidence type="ECO:0000256" key="1">
    <source>
        <dbReference type="ARBA" id="ARBA00006611"/>
    </source>
</evidence>
<dbReference type="Pfam" id="PF00437">
    <property type="entry name" value="T2SSE"/>
    <property type="match status" value="1"/>
</dbReference>
<feature type="domain" description="Bacterial type II secretion system protein E" evidence="2">
    <location>
        <begin position="96"/>
        <end position="365"/>
    </location>
</feature>
<dbReference type="Gene3D" id="3.40.50.300">
    <property type="entry name" value="P-loop containing nucleotide triphosphate hydrolases"/>
    <property type="match status" value="1"/>
</dbReference>
<proteinExistence type="inferred from homology"/>
<comment type="caution">
    <text evidence="3">The sequence shown here is derived from an EMBL/GenBank/DDBJ whole genome shotgun (WGS) entry which is preliminary data.</text>
</comment>
<name>A0A0W8E9B3_9ZZZZ</name>